<evidence type="ECO:0000256" key="6">
    <source>
        <dbReference type="ARBA" id="ARBA00022908"/>
    </source>
</evidence>
<evidence type="ECO:0000256" key="4">
    <source>
        <dbReference type="ARBA" id="ARBA00022801"/>
    </source>
</evidence>
<proteinExistence type="predicted"/>
<sequence>MSKEYWAEAMATAVYLKNRSPTKVVKNMTPEECWTGKKPSLQHLKVFGCEAMVHIPKQKRLKLSPKSEKKYNAAKHEVVEEENETHSNEMIIIENKVDVNQADNTDYEEVNPTEANKELRR</sequence>
<evidence type="ECO:0000256" key="1">
    <source>
        <dbReference type="ARBA" id="ARBA00022722"/>
    </source>
</evidence>
<keyword evidence="5" id="KW-0460">Magnesium</keyword>
<dbReference type="GO" id="GO:0003887">
    <property type="term" value="F:DNA-directed DNA polymerase activity"/>
    <property type="evidence" value="ECO:0007669"/>
    <property type="project" value="UniProtKB-KW"/>
</dbReference>
<dbReference type="GO" id="GO:0006310">
    <property type="term" value="P:DNA recombination"/>
    <property type="evidence" value="ECO:0007669"/>
    <property type="project" value="UniProtKB-KW"/>
</dbReference>
<comment type="caution">
    <text evidence="11">The sequence shown here is derived from an EMBL/GenBank/DDBJ whole genome shotgun (WGS) entry which is preliminary data.</text>
</comment>
<evidence type="ECO:0000256" key="3">
    <source>
        <dbReference type="ARBA" id="ARBA00022759"/>
    </source>
</evidence>
<keyword evidence="6" id="KW-0229">DNA integration</keyword>
<keyword evidence="7" id="KW-0695">RNA-directed DNA polymerase</keyword>
<organism evidence="11 12">
    <name type="scientific">Popillia japonica</name>
    <name type="common">Japanese beetle</name>
    <dbReference type="NCBI Taxonomy" id="7064"/>
    <lineage>
        <taxon>Eukaryota</taxon>
        <taxon>Metazoa</taxon>
        <taxon>Ecdysozoa</taxon>
        <taxon>Arthropoda</taxon>
        <taxon>Hexapoda</taxon>
        <taxon>Insecta</taxon>
        <taxon>Pterygota</taxon>
        <taxon>Neoptera</taxon>
        <taxon>Endopterygota</taxon>
        <taxon>Coleoptera</taxon>
        <taxon>Polyphaga</taxon>
        <taxon>Scarabaeiformia</taxon>
        <taxon>Scarabaeidae</taxon>
        <taxon>Rutelinae</taxon>
        <taxon>Popillia</taxon>
    </lineage>
</organism>
<keyword evidence="8" id="KW-0808">Transferase</keyword>
<dbReference type="GO" id="GO:0016787">
    <property type="term" value="F:hydrolase activity"/>
    <property type="evidence" value="ECO:0007669"/>
    <property type="project" value="UniProtKB-KW"/>
</dbReference>
<dbReference type="InterPro" id="IPR012337">
    <property type="entry name" value="RNaseH-like_sf"/>
</dbReference>
<dbReference type="AlphaFoldDB" id="A0AAW1LWF1"/>
<keyword evidence="9" id="KW-0233">DNA recombination</keyword>
<dbReference type="Proteomes" id="UP001458880">
    <property type="component" value="Unassembled WGS sequence"/>
</dbReference>
<dbReference type="GO" id="GO:0003676">
    <property type="term" value="F:nucleic acid binding"/>
    <property type="evidence" value="ECO:0007669"/>
    <property type="project" value="InterPro"/>
</dbReference>
<dbReference type="PANTHER" id="PTHR42648">
    <property type="entry name" value="TRANSPOSASE, PUTATIVE-RELATED"/>
    <property type="match status" value="1"/>
</dbReference>
<keyword evidence="4" id="KW-0378">Hydrolase</keyword>
<dbReference type="GO" id="GO:0046872">
    <property type="term" value="F:metal ion binding"/>
    <property type="evidence" value="ECO:0007669"/>
    <property type="project" value="UniProtKB-KW"/>
</dbReference>
<evidence type="ECO:0000256" key="8">
    <source>
        <dbReference type="ARBA" id="ARBA00022932"/>
    </source>
</evidence>
<dbReference type="SUPFAM" id="SSF53098">
    <property type="entry name" value="Ribonuclease H-like"/>
    <property type="match status" value="1"/>
</dbReference>
<evidence type="ECO:0000256" key="10">
    <source>
        <dbReference type="SAM" id="MobiDB-lite"/>
    </source>
</evidence>
<name>A0AAW1LWF1_POPJA</name>
<dbReference type="GO" id="GO:0004519">
    <property type="term" value="F:endonuclease activity"/>
    <property type="evidence" value="ECO:0007669"/>
    <property type="project" value="UniProtKB-KW"/>
</dbReference>
<keyword evidence="8" id="KW-0548">Nucleotidyltransferase</keyword>
<dbReference type="InterPro" id="IPR039537">
    <property type="entry name" value="Retrotran_Ty1/copia-like"/>
</dbReference>
<keyword evidence="2" id="KW-0479">Metal-binding</keyword>
<accession>A0AAW1LWF1</accession>
<evidence type="ECO:0000313" key="12">
    <source>
        <dbReference type="Proteomes" id="UP001458880"/>
    </source>
</evidence>
<keyword evidence="12" id="KW-1185">Reference proteome</keyword>
<feature type="region of interest" description="Disordered" evidence="10">
    <location>
        <begin position="95"/>
        <end position="121"/>
    </location>
</feature>
<evidence type="ECO:0000256" key="9">
    <source>
        <dbReference type="ARBA" id="ARBA00023172"/>
    </source>
</evidence>
<gene>
    <name evidence="11" type="ORF">QE152_g8967</name>
</gene>
<dbReference type="PANTHER" id="PTHR42648:SF11">
    <property type="entry name" value="TRANSPOSON TY4-P GAG-POL POLYPROTEIN"/>
    <property type="match status" value="1"/>
</dbReference>
<dbReference type="GO" id="GO:0015074">
    <property type="term" value="P:DNA integration"/>
    <property type="evidence" value="ECO:0007669"/>
    <property type="project" value="UniProtKB-KW"/>
</dbReference>
<reference evidence="11 12" key="1">
    <citation type="journal article" date="2024" name="BMC Genomics">
        <title>De novo assembly and annotation of Popillia japonica's genome with initial clues to its potential as an invasive pest.</title>
        <authorList>
            <person name="Cucini C."/>
            <person name="Boschi S."/>
            <person name="Funari R."/>
            <person name="Cardaioli E."/>
            <person name="Iannotti N."/>
            <person name="Marturano G."/>
            <person name="Paoli F."/>
            <person name="Bruttini M."/>
            <person name="Carapelli A."/>
            <person name="Frati F."/>
            <person name="Nardi F."/>
        </authorList>
    </citation>
    <scope>NUCLEOTIDE SEQUENCE [LARGE SCALE GENOMIC DNA]</scope>
    <source>
        <strain evidence="11">DMR45628</strain>
    </source>
</reference>
<dbReference type="EMBL" id="JASPKY010000074">
    <property type="protein sequence ID" value="KAK9739542.1"/>
    <property type="molecule type" value="Genomic_DNA"/>
</dbReference>
<keyword evidence="8" id="KW-0239">DNA-directed DNA polymerase</keyword>
<evidence type="ECO:0000256" key="7">
    <source>
        <dbReference type="ARBA" id="ARBA00022918"/>
    </source>
</evidence>
<evidence type="ECO:0000256" key="2">
    <source>
        <dbReference type="ARBA" id="ARBA00022723"/>
    </source>
</evidence>
<keyword evidence="1" id="KW-0540">Nuclease</keyword>
<dbReference type="InterPro" id="IPR036397">
    <property type="entry name" value="RNaseH_sf"/>
</dbReference>
<evidence type="ECO:0000256" key="5">
    <source>
        <dbReference type="ARBA" id="ARBA00022842"/>
    </source>
</evidence>
<dbReference type="GO" id="GO:0003964">
    <property type="term" value="F:RNA-directed DNA polymerase activity"/>
    <property type="evidence" value="ECO:0007669"/>
    <property type="project" value="UniProtKB-KW"/>
</dbReference>
<dbReference type="Gene3D" id="3.30.420.10">
    <property type="entry name" value="Ribonuclease H-like superfamily/Ribonuclease H"/>
    <property type="match status" value="1"/>
</dbReference>
<protein>
    <recommendedName>
        <fullName evidence="13">Copia protein</fullName>
    </recommendedName>
</protein>
<keyword evidence="3" id="KW-0255">Endonuclease</keyword>
<evidence type="ECO:0008006" key="13">
    <source>
        <dbReference type="Google" id="ProtNLM"/>
    </source>
</evidence>
<evidence type="ECO:0000313" key="11">
    <source>
        <dbReference type="EMBL" id="KAK9739542.1"/>
    </source>
</evidence>